<dbReference type="AlphaFoldDB" id="A7S853"/>
<feature type="compositionally biased region" description="Low complexity" evidence="1">
    <location>
        <begin position="225"/>
        <end position="235"/>
    </location>
</feature>
<dbReference type="Proteomes" id="UP000001593">
    <property type="component" value="Unassembled WGS sequence"/>
</dbReference>
<dbReference type="PANTHER" id="PTHR16049:SF8">
    <property type="entry name" value="IQ DOMAIN-CONTAINING PROTEIN C"/>
    <property type="match status" value="1"/>
</dbReference>
<evidence type="ECO:0000313" key="2">
    <source>
        <dbReference type="EMBL" id="EDO40105.1"/>
    </source>
</evidence>
<dbReference type="EMBL" id="DS469596">
    <property type="protein sequence ID" value="EDO40105.1"/>
    <property type="molecule type" value="Genomic_DNA"/>
</dbReference>
<name>A7S853_NEMVE</name>
<accession>A7S853</accession>
<reference evidence="2 3" key="1">
    <citation type="journal article" date="2007" name="Science">
        <title>Sea anemone genome reveals ancestral eumetazoan gene repertoire and genomic organization.</title>
        <authorList>
            <person name="Putnam N.H."/>
            <person name="Srivastava M."/>
            <person name="Hellsten U."/>
            <person name="Dirks B."/>
            <person name="Chapman J."/>
            <person name="Salamov A."/>
            <person name="Terry A."/>
            <person name="Shapiro H."/>
            <person name="Lindquist E."/>
            <person name="Kapitonov V.V."/>
            <person name="Jurka J."/>
            <person name="Genikhovich G."/>
            <person name="Grigoriev I.V."/>
            <person name="Lucas S.M."/>
            <person name="Steele R.E."/>
            <person name="Finnerty J.R."/>
            <person name="Technau U."/>
            <person name="Martindale M.Q."/>
            <person name="Rokhsar D.S."/>
        </authorList>
    </citation>
    <scope>NUCLEOTIDE SEQUENCE [LARGE SCALE GENOMIC DNA]</scope>
    <source>
        <strain evidence="3">CH2 X CH6</strain>
    </source>
</reference>
<dbReference type="PANTHER" id="PTHR16049">
    <property type="entry name" value="IQ DOMAIN-CONTAINING PROTEIN C"/>
    <property type="match status" value="1"/>
</dbReference>
<dbReference type="HOGENOM" id="CLU_763564_0_0_1"/>
<dbReference type="InterPro" id="IPR000048">
    <property type="entry name" value="IQ_motif_EF-hand-BS"/>
</dbReference>
<protein>
    <submittedName>
        <fullName evidence="2">Uncharacterized protein</fullName>
    </submittedName>
</protein>
<organism evidence="2 3">
    <name type="scientific">Nematostella vectensis</name>
    <name type="common">Starlet sea anemone</name>
    <dbReference type="NCBI Taxonomy" id="45351"/>
    <lineage>
        <taxon>Eukaryota</taxon>
        <taxon>Metazoa</taxon>
        <taxon>Cnidaria</taxon>
        <taxon>Anthozoa</taxon>
        <taxon>Hexacorallia</taxon>
        <taxon>Actiniaria</taxon>
        <taxon>Edwardsiidae</taxon>
        <taxon>Nematostella</taxon>
    </lineage>
</organism>
<gene>
    <name evidence="2" type="ORF">NEMVEDRAFT_v1g243507</name>
</gene>
<dbReference type="Pfam" id="PF00612">
    <property type="entry name" value="IQ"/>
    <property type="match status" value="1"/>
</dbReference>
<evidence type="ECO:0000256" key="1">
    <source>
        <dbReference type="SAM" id="MobiDB-lite"/>
    </source>
</evidence>
<dbReference type="InterPro" id="IPR042506">
    <property type="entry name" value="IQCC"/>
</dbReference>
<dbReference type="eggNOG" id="KOG4408">
    <property type="taxonomic scope" value="Eukaryota"/>
</dbReference>
<proteinExistence type="predicted"/>
<dbReference type="STRING" id="45351.A7S853"/>
<dbReference type="InParanoid" id="A7S853"/>
<feature type="compositionally biased region" description="Polar residues" evidence="1">
    <location>
        <begin position="236"/>
        <end position="252"/>
    </location>
</feature>
<dbReference type="PROSITE" id="PS50096">
    <property type="entry name" value="IQ"/>
    <property type="match status" value="1"/>
</dbReference>
<evidence type="ECO:0000313" key="3">
    <source>
        <dbReference type="Proteomes" id="UP000001593"/>
    </source>
</evidence>
<sequence>MAADLSSETNAATILQASVRGFLLRQQLKCVQREFESIVSEIEGPETHILWPVYAIGLPVLVTDDRDLGSYLASGKYVRLSESADLILEDSLDNERTLIPDNDCNRLPSNIGLTENSNTEIQLQRELFPEKGRTTPKQSLQTDPEDLEQDTDVGNTSKTKDQRNMTPVPTTPKKISPISSPPSKSPSDNGEPCINRPVLSHEDFGGKPPNAVGNPIHLSRRHSSHSVSPVGSFSPAQGQFSTPAVSDNSEPSSARAHALKSHPLLTDSWMTDKSFDAILFYRNFEDNSGFNNIGKELKADLQTYYQTLIDTRDSPFIRTQPEIVTFLGQESDNSLYTIPGQMRSSLLRQEFCRVELDKLVFLL</sequence>
<keyword evidence="3" id="KW-1185">Reference proteome</keyword>
<feature type="region of interest" description="Disordered" evidence="1">
    <location>
        <begin position="127"/>
        <end position="255"/>
    </location>
</feature>